<dbReference type="GO" id="GO:0008312">
    <property type="term" value="F:7S RNA binding"/>
    <property type="evidence" value="ECO:0007669"/>
    <property type="project" value="InterPro"/>
</dbReference>
<keyword evidence="10 12" id="KW-0687">Ribonucleoprotein</keyword>
<sequence>MGKKESDVSAMEIDDPKSESSDQILPRFSINVLQLMKSSQAQHGLRHGDYARYRRYCSARLRRLYKSLKFTHGRGKYTRRAILESTVTDVRFLHVVFYMAERAWSHAMEKRQLPDGPNARQRIYLVGRLRKAVKWASLFSSLCSIKTDSRTSLEAEAYASYMKGTLLFEQDQNWETGLACFKNARAVYEELGKYGDLENQVLCRERVEELEPSIRYCLHKIGKSNLQTSELLQIGEMEGPALDLFKAKIEAAMEEARSQQAASLTEFNWLGYRFPVSNPKSRVSILKAQELEKELQGPTAESLPAEKKLTIFDKLFTAYHDARNTIRSDLVSAGNAESVKDDLNGLDKAVGAVLGQRTIERNQLLVKIAKSKLNRKRDDKSEKVTRPEELVRLYDLLLQNVADLSDLISSGRDRKPEEIAFEEECQRKSLAFRAERCFYLAKSYSLAGKRAEAFALYSRARSLAEDALNKFQSIAKKDEGIQELKTLIKECRANSCIEHATGIMEEERVPENLSNRISTISLNDTAAQVEEKYLLDKLDVYESAVGDSNTKTAPKIERFPPAFQSIPRNPIVLDLAYHCIDFPDIENRMKKKGGGFMSRINLWGTKS</sequence>
<evidence type="ECO:0000256" key="1">
    <source>
        <dbReference type="ARBA" id="ARBA00004240"/>
    </source>
</evidence>
<gene>
    <name evidence="14" type="ORF">ISN44_As13g025640</name>
</gene>
<comment type="caution">
    <text evidence="14">The sequence shown here is derived from an EMBL/GenBank/DDBJ whole genome shotgun (WGS) entry which is preliminary data.</text>
</comment>
<dbReference type="PANTHER" id="PTHR12860">
    <property type="entry name" value="SIGNAL RECOGNITION PARTICLE 68 KDA PROTEIN"/>
    <property type="match status" value="1"/>
</dbReference>
<organism evidence="14 15">
    <name type="scientific">Arabidopsis suecica</name>
    <name type="common">Swedish thale-cress</name>
    <name type="synonym">Cardaminopsis suecica</name>
    <dbReference type="NCBI Taxonomy" id="45249"/>
    <lineage>
        <taxon>Eukaryota</taxon>
        <taxon>Viridiplantae</taxon>
        <taxon>Streptophyta</taxon>
        <taxon>Embryophyta</taxon>
        <taxon>Tracheophyta</taxon>
        <taxon>Spermatophyta</taxon>
        <taxon>Magnoliopsida</taxon>
        <taxon>eudicotyledons</taxon>
        <taxon>Gunneridae</taxon>
        <taxon>Pentapetalae</taxon>
        <taxon>rosids</taxon>
        <taxon>malvids</taxon>
        <taxon>Brassicales</taxon>
        <taxon>Brassicaceae</taxon>
        <taxon>Camelineae</taxon>
        <taxon>Arabidopsis</taxon>
    </lineage>
</organism>
<dbReference type="Pfam" id="PF16969">
    <property type="entry name" value="SRP68"/>
    <property type="match status" value="1"/>
</dbReference>
<dbReference type="GO" id="GO:0005786">
    <property type="term" value="C:signal recognition particle, endoplasmic reticulum targeting"/>
    <property type="evidence" value="ECO:0007669"/>
    <property type="project" value="UniProtKB-KW"/>
</dbReference>
<evidence type="ECO:0000313" key="15">
    <source>
        <dbReference type="Proteomes" id="UP000694251"/>
    </source>
</evidence>
<evidence type="ECO:0000256" key="11">
    <source>
        <dbReference type="ARBA" id="ARBA00029498"/>
    </source>
</evidence>
<dbReference type="CDD" id="cd15481">
    <property type="entry name" value="SRP68-RBD"/>
    <property type="match status" value="1"/>
</dbReference>
<dbReference type="GO" id="GO:0005730">
    <property type="term" value="C:nucleolus"/>
    <property type="evidence" value="ECO:0007669"/>
    <property type="project" value="UniProtKB-SubCell"/>
</dbReference>
<dbReference type="PANTHER" id="PTHR12860:SF0">
    <property type="entry name" value="SIGNAL RECOGNITION PARTICLE SUBUNIT SRP68"/>
    <property type="match status" value="1"/>
</dbReference>
<dbReference type="OrthoDB" id="10255118at2759"/>
<reference evidence="14 15" key="1">
    <citation type="submission" date="2020-12" db="EMBL/GenBank/DDBJ databases">
        <title>Concerted genomic and epigenomic changes stabilize Arabidopsis allopolyploids.</title>
        <authorList>
            <person name="Chen Z."/>
        </authorList>
    </citation>
    <scope>NUCLEOTIDE SEQUENCE [LARGE SCALE GENOMIC DNA]</scope>
    <source>
        <strain evidence="14">As9502</strain>
        <tissue evidence="14">Leaf</tissue>
    </source>
</reference>
<keyword evidence="8 12" id="KW-0733">Signal recognition particle</keyword>
<dbReference type="GO" id="GO:0005829">
    <property type="term" value="C:cytosol"/>
    <property type="evidence" value="ECO:0007669"/>
    <property type="project" value="UniProtKB-ARBA"/>
</dbReference>
<dbReference type="EMBL" id="JAEFBJ010000013">
    <property type="protein sequence ID" value="KAG7538847.1"/>
    <property type="molecule type" value="Genomic_DNA"/>
</dbReference>
<evidence type="ECO:0000256" key="9">
    <source>
        <dbReference type="ARBA" id="ARBA00023242"/>
    </source>
</evidence>
<keyword evidence="9" id="KW-0539">Nucleus</keyword>
<dbReference type="GO" id="GO:0030942">
    <property type="term" value="F:endoplasmic reticulum signal peptide binding"/>
    <property type="evidence" value="ECO:0007669"/>
    <property type="project" value="InterPro"/>
</dbReference>
<evidence type="ECO:0000256" key="3">
    <source>
        <dbReference type="ARBA" id="ARBA00004604"/>
    </source>
</evidence>
<keyword evidence="5 12" id="KW-0963">Cytoplasm</keyword>
<dbReference type="GO" id="GO:0005047">
    <property type="term" value="F:signal recognition particle binding"/>
    <property type="evidence" value="ECO:0007669"/>
    <property type="project" value="InterPro"/>
</dbReference>
<evidence type="ECO:0000256" key="7">
    <source>
        <dbReference type="ARBA" id="ARBA00022884"/>
    </source>
</evidence>
<comment type="function">
    <text evidence="12">Component of the signal recognition particle (SRP) complex, a ribonucleoprotein complex that mediates the cotranslational targeting of secretory and membrane proteins to the endoplasmic reticulum (ER). The SRP complex interacts with the signal sequence in nascent secretory and membrane proteins and directs them to the membrane of the ER.</text>
</comment>
<dbReference type="GO" id="GO:0005783">
    <property type="term" value="C:endoplasmic reticulum"/>
    <property type="evidence" value="ECO:0007669"/>
    <property type="project" value="UniProtKB-SubCell"/>
</dbReference>
<evidence type="ECO:0000313" key="14">
    <source>
        <dbReference type="EMBL" id="KAG7538847.1"/>
    </source>
</evidence>
<accession>A0A8T1Y223</accession>
<name>A0A8T1Y223_ARASU</name>
<evidence type="ECO:0000256" key="10">
    <source>
        <dbReference type="ARBA" id="ARBA00023274"/>
    </source>
</evidence>
<dbReference type="InterPro" id="IPR034652">
    <property type="entry name" value="SRP68-RBD"/>
</dbReference>
<dbReference type="FunFam" id="1.10.3450.40:FF:000001">
    <property type="entry name" value="Signal recognition particle subunit SRP68"/>
    <property type="match status" value="1"/>
</dbReference>
<evidence type="ECO:0000256" key="6">
    <source>
        <dbReference type="ARBA" id="ARBA00022824"/>
    </source>
</evidence>
<evidence type="ECO:0000256" key="12">
    <source>
        <dbReference type="PIRNR" id="PIRNR038995"/>
    </source>
</evidence>
<protein>
    <recommendedName>
        <fullName evidence="11 12">Signal recognition particle subunit SRP68</fullName>
        <shortName evidence="12">SRP68</shortName>
    </recommendedName>
</protein>
<dbReference type="PIRSF" id="PIRSF038995">
    <property type="entry name" value="SRP68"/>
    <property type="match status" value="1"/>
</dbReference>
<keyword evidence="15" id="KW-1185">Reference proteome</keyword>
<evidence type="ECO:0000256" key="8">
    <source>
        <dbReference type="ARBA" id="ARBA00023135"/>
    </source>
</evidence>
<dbReference type="AlphaFoldDB" id="A0A8T1Y223"/>
<comment type="similarity">
    <text evidence="4 12">Belongs to the SRP68 family.</text>
</comment>
<dbReference type="Proteomes" id="UP000694251">
    <property type="component" value="Chromosome 13"/>
</dbReference>
<comment type="subcellular location">
    <subcellularLocation>
        <location evidence="2 12">Cytoplasm</location>
    </subcellularLocation>
    <subcellularLocation>
        <location evidence="1">Endoplasmic reticulum</location>
    </subcellularLocation>
    <subcellularLocation>
        <location evidence="3">Nucleus</location>
        <location evidence="3">Nucleolus</location>
    </subcellularLocation>
</comment>
<keyword evidence="6" id="KW-0256">Endoplasmic reticulum</keyword>
<proteinExistence type="inferred from homology"/>
<evidence type="ECO:0000256" key="5">
    <source>
        <dbReference type="ARBA" id="ARBA00022490"/>
    </source>
</evidence>
<keyword evidence="7 12" id="KW-0694">RNA-binding</keyword>
<evidence type="ECO:0000256" key="2">
    <source>
        <dbReference type="ARBA" id="ARBA00004496"/>
    </source>
</evidence>
<feature type="region of interest" description="Disordered" evidence="13">
    <location>
        <begin position="1"/>
        <end position="21"/>
    </location>
</feature>
<dbReference type="GO" id="GO:0006614">
    <property type="term" value="P:SRP-dependent cotranslational protein targeting to membrane"/>
    <property type="evidence" value="ECO:0007669"/>
    <property type="project" value="InterPro"/>
</dbReference>
<evidence type="ECO:0000256" key="13">
    <source>
        <dbReference type="SAM" id="MobiDB-lite"/>
    </source>
</evidence>
<dbReference type="InterPro" id="IPR026258">
    <property type="entry name" value="SRP68"/>
</dbReference>
<evidence type="ECO:0000256" key="4">
    <source>
        <dbReference type="ARBA" id="ARBA00009352"/>
    </source>
</evidence>